<feature type="binding site" evidence="9">
    <location>
        <position position="197"/>
    </location>
    <ligand>
        <name>2-oxoglutarate</name>
        <dbReference type="ChEBI" id="CHEBI:16810"/>
    </ligand>
</feature>
<dbReference type="InterPro" id="IPR032852">
    <property type="entry name" value="ALKBH2"/>
</dbReference>
<evidence type="ECO:0000256" key="10">
    <source>
        <dbReference type="SAM" id="MobiDB-lite"/>
    </source>
</evidence>
<dbReference type="Gene3D" id="2.60.120.590">
    <property type="entry name" value="Alpha-ketoglutarate-dependent dioxygenase AlkB-like"/>
    <property type="match status" value="1"/>
</dbReference>
<keyword evidence="5 12" id="KW-0223">Dioxygenase</keyword>
<sequence length="224" mass="25462">MQQQTLGFDEIGDESEAAKETGAITDEAGKQAQTVRPPITLIPGYLNQAQQSALIDEAEHYPFSRPEITLFGRSHAIPRRQVWFGDDGCDYLYSGLFIRAEPWPKYALRLREKLQRDFGLISNGVLVNHYRDGSDTMGWHSDDEAEIVPGSDIASVTLGASRPFFLRHNRSKTKVELMLNSGDLLIMHWPMQASWQHALPKRAKVIQPRLNLTYRHLTPHFHQG</sequence>
<dbReference type="GO" id="GO:0051747">
    <property type="term" value="F:cytosine C-5 DNA demethylase activity"/>
    <property type="evidence" value="ECO:0007669"/>
    <property type="project" value="TreeGrafter"/>
</dbReference>
<dbReference type="RefSeq" id="WP_160798016.1">
    <property type="nucleotide sequence ID" value="NZ_WRPA01000016.1"/>
</dbReference>
<feature type="binding site" evidence="9">
    <location>
        <begin position="91"/>
        <end position="93"/>
    </location>
    <ligand>
        <name>substrate</name>
    </ligand>
</feature>
<dbReference type="PANTHER" id="PTHR31573">
    <property type="entry name" value="ALPHA-KETOGLUTARATE-DEPENDENT DIOXYGENASE ALKB HOMOLOG 2"/>
    <property type="match status" value="1"/>
</dbReference>
<dbReference type="GO" id="GO:0008198">
    <property type="term" value="F:ferrous iron binding"/>
    <property type="evidence" value="ECO:0007669"/>
    <property type="project" value="TreeGrafter"/>
</dbReference>
<feature type="region of interest" description="Disordered" evidence="10">
    <location>
        <begin position="1"/>
        <end position="32"/>
    </location>
</feature>
<dbReference type="EMBL" id="WRPA01000016">
    <property type="protein sequence ID" value="MXR70174.1"/>
    <property type="molecule type" value="Genomic_DNA"/>
</dbReference>
<feature type="binding site" evidence="9">
    <location>
        <position position="130"/>
    </location>
    <ligand>
        <name>2-oxoglutarate</name>
        <dbReference type="ChEBI" id="CHEBI:16810"/>
    </ligand>
</feature>
<accession>A0A6L7I2K9</accession>
<feature type="binding site" evidence="9">
    <location>
        <begin position="71"/>
        <end position="73"/>
    </location>
    <ligand>
        <name>substrate</name>
    </ligand>
</feature>
<evidence type="ECO:0000256" key="1">
    <source>
        <dbReference type="ARBA" id="ARBA00001954"/>
    </source>
</evidence>
<dbReference type="Pfam" id="PF13532">
    <property type="entry name" value="2OG-FeII_Oxy_2"/>
    <property type="match status" value="1"/>
</dbReference>
<gene>
    <name evidence="12" type="ORF">GNT65_16025</name>
</gene>
<feature type="binding site" evidence="9">
    <location>
        <position position="128"/>
    </location>
    <ligand>
        <name>2-oxoglutarate</name>
        <dbReference type="ChEBI" id="CHEBI:16810"/>
    </ligand>
</feature>
<keyword evidence="2" id="KW-0479">Metal-binding</keyword>
<dbReference type="Proteomes" id="UP000474778">
    <property type="component" value="Unassembled WGS sequence"/>
</dbReference>
<evidence type="ECO:0000256" key="5">
    <source>
        <dbReference type="ARBA" id="ARBA00022964"/>
    </source>
</evidence>
<reference evidence="12 13" key="1">
    <citation type="submission" date="2019-12" db="EMBL/GenBank/DDBJ databases">
        <title>Shewanella insulae sp. nov., isolated from a tidal flat.</title>
        <authorList>
            <person name="Yoon J.-H."/>
        </authorList>
    </citation>
    <scope>NUCLEOTIDE SEQUENCE [LARGE SCALE GENOMIC DNA]</scope>
    <source>
        <strain evidence="12 13">JBTF-M18</strain>
    </source>
</reference>
<feature type="binding site" evidence="9">
    <location>
        <position position="143"/>
    </location>
    <ligand>
        <name>substrate</name>
    </ligand>
</feature>
<keyword evidence="7" id="KW-0408">Iron</keyword>
<dbReference type="InterPro" id="IPR005123">
    <property type="entry name" value="Oxoglu/Fe-dep_dioxygenase_dom"/>
</dbReference>
<dbReference type="InterPro" id="IPR037151">
    <property type="entry name" value="AlkB-like_sf"/>
</dbReference>
<evidence type="ECO:0000256" key="9">
    <source>
        <dbReference type="PIRSR" id="PIRSR632852-1"/>
    </source>
</evidence>
<feature type="binding site" evidence="9">
    <location>
        <position position="140"/>
    </location>
    <ligand>
        <name>2-oxoglutarate</name>
        <dbReference type="ChEBI" id="CHEBI:16810"/>
    </ligand>
</feature>
<dbReference type="SUPFAM" id="SSF51197">
    <property type="entry name" value="Clavaminate synthase-like"/>
    <property type="match status" value="1"/>
</dbReference>
<evidence type="ECO:0000256" key="6">
    <source>
        <dbReference type="ARBA" id="ARBA00023002"/>
    </source>
</evidence>
<keyword evidence="4" id="KW-0460">Magnesium</keyword>
<evidence type="ECO:0000256" key="3">
    <source>
        <dbReference type="ARBA" id="ARBA00022763"/>
    </source>
</evidence>
<feature type="binding site" evidence="9">
    <location>
        <position position="215"/>
    </location>
    <ligand>
        <name>2-oxoglutarate</name>
        <dbReference type="ChEBI" id="CHEBI:16810"/>
    </ligand>
</feature>
<dbReference type="PANTHER" id="PTHR31573:SF1">
    <property type="entry name" value="DNA OXIDATIVE DEMETHYLASE ALKBH2"/>
    <property type="match status" value="1"/>
</dbReference>
<keyword evidence="6" id="KW-0560">Oxidoreductase</keyword>
<evidence type="ECO:0000313" key="13">
    <source>
        <dbReference type="Proteomes" id="UP000474778"/>
    </source>
</evidence>
<protein>
    <submittedName>
        <fullName evidence="12">Alpha-ketoglutarate-dependent dioxygenase AlkB</fullName>
    </submittedName>
</protein>
<keyword evidence="8" id="KW-0234">DNA repair</keyword>
<organism evidence="12 13">
    <name type="scientific">Shewanella insulae</name>
    <dbReference type="NCBI Taxonomy" id="2681496"/>
    <lineage>
        <taxon>Bacteria</taxon>
        <taxon>Pseudomonadati</taxon>
        <taxon>Pseudomonadota</taxon>
        <taxon>Gammaproteobacteria</taxon>
        <taxon>Alteromonadales</taxon>
        <taxon>Shewanellaceae</taxon>
        <taxon>Shewanella</taxon>
    </lineage>
</organism>
<comment type="caution">
    <text evidence="12">The sequence shown here is derived from an EMBL/GenBank/DDBJ whole genome shotgun (WGS) entry which is preliminary data.</text>
</comment>
<feature type="domain" description="Fe2OG dioxygenase" evidence="11">
    <location>
        <begin position="121"/>
        <end position="218"/>
    </location>
</feature>
<feature type="binding site" evidence="9">
    <location>
        <position position="213"/>
    </location>
    <ligand>
        <name>2-oxoglutarate</name>
        <dbReference type="ChEBI" id="CHEBI:16810"/>
    </ligand>
</feature>
<evidence type="ECO:0000259" key="11">
    <source>
        <dbReference type="PROSITE" id="PS51471"/>
    </source>
</evidence>
<proteinExistence type="predicted"/>
<keyword evidence="13" id="KW-1185">Reference proteome</keyword>
<comment type="cofactor">
    <cofactor evidence="1">
        <name>Fe(2+)</name>
        <dbReference type="ChEBI" id="CHEBI:29033"/>
    </cofactor>
</comment>
<dbReference type="PROSITE" id="PS51471">
    <property type="entry name" value="FE2OG_OXY"/>
    <property type="match status" value="1"/>
</dbReference>
<evidence type="ECO:0000256" key="2">
    <source>
        <dbReference type="ARBA" id="ARBA00022723"/>
    </source>
</evidence>
<dbReference type="GO" id="GO:0006307">
    <property type="term" value="P:DNA alkylation repair"/>
    <property type="evidence" value="ECO:0007669"/>
    <property type="project" value="TreeGrafter"/>
</dbReference>
<dbReference type="FunFam" id="2.60.120.590:FF:000004">
    <property type="entry name" value="DNA oxidative demethylase ALKBH2"/>
    <property type="match status" value="1"/>
</dbReference>
<feature type="binding site" evidence="9">
    <location>
        <position position="209"/>
    </location>
    <ligand>
        <name>2-oxoglutarate</name>
        <dbReference type="ChEBI" id="CHEBI:16810"/>
    </ligand>
</feature>
<dbReference type="GO" id="GO:0035516">
    <property type="term" value="F:broad specificity oxidative DNA demethylase activity"/>
    <property type="evidence" value="ECO:0007669"/>
    <property type="project" value="TreeGrafter"/>
</dbReference>
<evidence type="ECO:0000256" key="7">
    <source>
        <dbReference type="ARBA" id="ARBA00023004"/>
    </source>
</evidence>
<dbReference type="AlphaFoldDB" id="A0A6L7I2K9"/>
<evidence type="ECO:0000256" key="8">
    <source>
        <dbReference type="ARBA" id="ARBA00023204"/>
    </source>
</evidence>
<dbReference type="InterPro" id="IPR027450">
    <property type="entry name" value="AlkB-like"/>
</dbReference>
<evidence type="ECO:0000313" key="12">
    <source>
        <dbReference type="EMBL" id="MXR70174.1"/>
    </source>
</evidence>
<keyword evidence="3" id="KW-0227">DNA damage</keyword>
<name>A0A6L7I2K9_9GAMM</name>
<evidence type="ECO:0000256" key="4">
    <source>
        <dbReference type="ARBA" id="ARBA00022842"/>
    </source>
</evidence>